<comment type="similarity">
    <text evidence="2">Belongs to the DoxX family.</text>
</comment>
<protein>
    <submittedName>
        <fullName evidence="8">DoxX family protein</fullName>
    </submittedName>
</protein>
<accession>A0ABV1RG75</accession>
<dbReference type="PANTHER" id="PTHR33452:SF19">
    <property type="entry name" value="DOXX FAMILY PROTEIN"/>
    <property type="match status" value="1"/>
</dbReference>
<dbReference type="EMBL" id="JBELOE010000150">
    <property type="protein sequence ID" value="MER2491750.1"/>
    <property type="molecule type" value="Genomic_DNA"/>
</dbReference>
<proteinExistence type="inferred from homology"/>
<dbReference type="PANTHER" id="PTHR33452">
    <property type="entry name" value="OXIDOREDUCTASE CATD-RELATED"/>
    <property type="match status" value="1"/>
</dbReference>
<organism evidence="8 9">
    <name type="scientific">Catenovulum sediminis</name>
    <dbReference type="NCBI Taxonomy" id="1740262"/>
    <lineage>
        <taxon>Bacteria</taxon>
        <taxon>Pseudomonadati</taxon>
        <taxon>Pseudomonadota</taxon>
        <taxon>Gammaproteobacteria</taxon>
        <taxon>Alteromonadales</taxon>
        <taxon>Alteromonadaceae</taxon>
        <taxon>Catenovulum</taxon>
    </lineage>
</organism>
<reference evidence="8 9" key="1">
    <citation type="submission" date="2024-06" db="EMBL/GenBank/DDBJ databases">
        <authorList>
            <person name="Chen R.Y."/>
        </authorList>
    </citation>
    <scope>NUCLEOTIDE SEQUENCE [LARGE SCALE GENOMIC DNA]</scope>
    <source>
        <strain evidence="8 9">D2</strain>
    </source>
</reference>
<feature type="transmembrane region" description="Helical" evidence="7">
    <location>
        <begin position="21"/>
        <end position="43"/>
    </location>
</feature>
<sequence>MLAVIQSIQCLYQTSVKKLSLLDGIPPLLFRLYLAPIMIQAGWNKYTNFSDIVSWFGNAEWGLGLPFPILLAFLATAAELIGGILLLLGLLTRLVSIPLIITMLVAIFTVHLPNGWLAIADSASWLADGTIFYNENIMQADEKLAAANSLLQEYGHYNWLTASGKFVILNNGIEFAATYFIILLSLLFTGGGRFTSLDYWLKTRFCQSNRIN</sequence>
<name>A0ABV1RG75_9ALTE</name>
<evidence type="ECO:0000256" key="3">
    <source>
        <dbReference type="ARBA" id="ARBA00022475"/>
    </source>
</evidence>
<evidence type="ECO:0000256" key="4">
    <source>
        <dbReference type="ARBA" id="ARBA00022692"/>
    </source>
</evidence>
<comment type="caution">
    <text evidence="8">The sequence shown here is derived from an EMBL/GenBank/DDBJ whole genome shotgun (WGS) entry which is preliminary data.</text>
</comment>
<gene>
    <name evidence="8" type="ORF">ABS311_07625</name>
</gene>
<evidence type="ECO:0000256" key="6">
    <source>
        <dbReference type="ARBA" id="ARBA00023136"/>
    </source>
</evidence>
<evidence type="ECO:0000256" key="5">
    <source>
        <dbReference type="ARBA" id="ARBA00022989"/>
    </source>
</evidence>
<keyword evidence="4 7" id="KW-0812">Transmembrane</keyword>
<feature type="transmembrane region" description="Helical" evidence="7">
    <location>
        <begin position="63"/>
        <end position="87"/>
    </location>
</feature>
<evidence type="ECO:0000256" key="7">
    <source>
        <dbReference type="SAM" id="Phobius"/>
    </source>
</evidence>
<keyword evidence="6 7" id="KW-0472">Membrane</keyword>
<dbReference type="Proteomes" id="UP001467690">
    <property type="component" value="Unassembled WGS sequence"/>
</dbReference>
<dbReference type="InterPro" id="IPR051907">
    <property type="entry name" value="DoxX-like_oxidoreductase"/>
</dbReference>
<feature type="transmembrane region" description="Helical" evidence="7">
    <location>
        <begin position="175"/>
        <end position="194"/>
    </location>
</feature>
<evidence type="ECO:0000313" key="9">
    <source>
        <dbReference type="Proteomes" id="UP001467690"/>
    </source>
</evidence>
<comment type="subcellular location">
    <subcellularLocation>
        <location evidence="1">Cell membrane</location>
        <topology evidence="1">Multi-pass membrane protein</topology>
    </subcellularLocation>
</comment>
<feature type="transmembrane region" description="Helical" evidence="7">
    <location>
        <begin position="94"/>
        <end position="112"/>
    </location>
</feature>
<keyword evidence="3" id="KW-1003">Cell membrane</keyword>
<keyword evidence="9" id="KW-1185">Reference proteome</keyword>
<dbReference type="InterPro" id="IPR032808">
    <property type="entry name" value="DoxX"/>
</dbReference>
<evidence type="ECO:0000256" key="2">
    <source>
        <dbReference type="ARBA" id="ARBA00006679"/>
    </source>
</evidence>
<dbReference type="RefSeq" id="WP_350401334.1">
    <property type="nucleotide sequence ID" value="NZ_JBELOE010000150.1"/>
</dbReference>
<keyword evidence="5 7" id="KW-1133">Transmembrane helix</keyword>
<evidence type="ECO:0000313" key="8">
    <source>
        <dbReference type="EMBL" id="MER2491750.1"/>
    </source>
</evidence>
<evidence type="ECO:0000256" key="1">
    <source>
        <dbReference type="ARBA" id="ARBA00004651"/>
    </source>
</evidence>
<dbReference type="Pfam" id="PF07681">
    <property type="entry name" value="DoxX"/>
    <property type="match status" value="1"/>
</dbReference>